<evidence type="ECO:0000313" key="3">
    <source>
        <dbReference type="Proteomes" id="UP000324222"/>
    </source>
</evidence>
<keyword evidence="3" id="KW-1185">Reference proteome</keyword>
<name>A0A5B7DP48_PORTR</name>
<dbReference type="EMBL" id="VSRR010001136">
    <property type="protein sequence ID" value="MPC22867.1"/>
    <property type="molecule type" value="Genomic_DNA"/>
</dbReference>
<proteinExistence type="predicted"/>
<evidence type="ECO:0000256" key="1">
    <source>
        <dbReference type="SAM" id="MobiDB-lite"/>
    </source>
</evidence>
<accession>A0A5B7DP48</accession>
<evidence type="ECO:0000313" key="2">
    <source>
        <dbReference type="EMBL" id="MPC22867.1"/>
    </source>
</evidence>
<comment type="caution">
    <text evidence="2">The sequence shown here is derived from an EMBL/GenBank/DDBJ whole genome shotgun (WGS) entry which is preliminary data.</text>
</comment>
<reference evidence="2 3" key="1">
    <citation type="submission" date="2019-05" db="EMBL/GenBank/DDBJ databases">
        <title>Another draft genome of Portunus trituberculatus and its Hox gene families provides insights of decapod evolution.</title>
        <authorList>
            <person name="Jeong J.-H."/>
            <person name="Song I."/>
            <person name="Kim S."/>
            <person name="Choi T."/>
            <person name="Kim D."/>
            <person name="Ryu S."/>
            <person name="Kim W."/>
        </authorList>
    </citation>
    <scope>NUCLEOTIDE SEQUENCE [LARGE SCALE GENOMIC DNA]</scope>
    <source>
        <tissue evidence="2">Muscle</tissue>
    </source>
</reference>
<dbReference type="Proteomes" id="UP000324222">
    <property type="component" value="Unassembled WGS sequence"/>
</dbReference>
<gene>
    <name evidence="2" type="ORF">E2C01_015894</name>
</gene>
<sequence length="101" mass="11075">MQPAAQAKPNKLPKVERVDGVQTSITAATTQTLELSGCVLAFVFFSEIVHPVTSENVAAERVHLRMMKSSMEGEEQLTRPCSRARADTHRATGRRPNLGVE</sequence>
<protein>
    <submittedName>
        <fullName evidence="2">Uncharacterized protein</fullName>
    </submittedName>
</protein>
<dbReference type="AlphaFoldDB" id="A0A5B7DP48"/>
<feature type="region of interest" description="Disordered" evidence="1">
    <location>
        <begin position="70"/>
        <end position="101"/>
    </location>
</feature>
<organism evidence="2 3">
    <name type="scientific">Portunus trituberculatus</name>
    <name type="common">Swimming crab</name>
    <name type="synonym">Neptunus trituberculatus</name>
    <dbReference type="NCBI Taxonomy" id="210409"/>
    <lineage>
        <taxon>Eukaryota</taxon>
        <taxon>Metazoa</taxon>
        <taxon>Ecdysozoa</taxon>
        <taxon>Arthropoda</taxon>
        <taxon>Crustacea</taxon>
        <taxon>Multicrustacea</taxon>
        <taxon>Malacostraca</taxon>
        <taxon>Eumalacostraca</taxon>
        <taxon>Eucarida</taxon>
        <taxon>Decapoda</taxon>
        <taxon>Pleocyemata</taxon>
        <taxon>Brachyura</taxon>
        <taxon>Eubrachyura</taxon>
        <taxon>Portunoidea</taxon>
        <taxon>Portunidae</taxon>
        <taxon>Portuninae</taxon>
        <taxon>Portunus</taxon>
    </lineage>
</organism>